<comment type="caution">
    <text evidence="3">The sequence shown here is derived from an EMBL/GenBank/DDBJ whole genome shotgun (WGS) entry which is preliminary data.</text>
</comment>
<dbReference type="InterPro" id="IPR036322">
    <property type="entry name" value="WD40_repeat_dom_sf"/>
</dbReference>
<dbReference type="SUPFAM" id="SSF50978">
    <property type="entry name" value="WD40 repeat-like"/>
    <property type="match status" value="1"/>
</dbReference>
<keyword evidence="1" id="KW-0853">WD repeat</keyword>
<dbReference type="PANTHER" id="PTHR44472:SF1">
    <property type="entry name" value="DDB1 AND CUL4 ASSOCIATED FACTOR 4"/>
    <property type="match status" value="1"/>
</dbReference>
<accession>A0ABR3XTR4</accession>
<evidence type="ECO:0000313" key="4">
    <source>
        <dbReference type="Proteomes" id="UP001586593"/>
    </source>
</evidence>
<proteinExistence type="predicted"/>
<evidence type="ECO:0008006" key="5">
    <source>
        <dbReference type="Google" id="ProtNLM"/>
    </source>
</evidence>
<dbReference type="InterPro" id="IPR052254">
    <property type="entry name" value="CUL4-DDB1_E3_ligase_receptor"/>
</dbReference>
<sequence>MNREIPGYYYDVDKNRYFKIEASKTAPSNAPWSADNVKRRKLADQEAEAARKRIEKSRTLIRRSKALTEPLTGGFLHRELGRVGPEVPVLAWVRGVREKGKVSLSPLQNAPQANISLLYIGNHDRKRGYGVAYGTLDEQTLLGCYIPRDSRDRIDNSRIDSYRFGGLIPRTEEAIRCLQMSSLRYHQPTHKMLLTSRAPGSTVGISYFSPGLSDPLSDEPEWLIGASDFFIQTALQTPNPECVANTCTPAPASSDLICVIGTSHGIMQFHKDESLRWTVPASHIGAGHGRRSSRIRPGTGSVFTLDFQPGNHHVVFAGGRSDRLSIADLRTPPEQWESIRHRSSVAHVRALNDRQILAAGPYNAMALYDIRFCKPRSSSRLGPAAISRSHAPLISFPTFRNEAHLHFGFDVEPSLGIVAAANDNMRVGLYSLNSGRKLACPPVDAIIGRRMIKALAFQTLPRDVNPSLFMGVGPELVKYSFGVRDIEKGPGGATISDEE</sequence>
<keyword evidence="4" id="KW-1185">Reference proteome</keyword>
<evidence type="ECO:0000256" key="2">
    <source>
        <dbReference type="ARBA" id="ARBA00022737"/>
    </source>
</evidence>
<gene>
    <name evidence="3" type="ORF">VTK73DRAFT_7022</name>
</gene>
<dbReference type="InterPro" id="IPR015943">
    <property type="entry name" value="WD40/YVTN_repeat-like_dom_sf"/>
</dbReference>
<reference evidence="3 4" key="1">
    <citation type="journal article" date="2024" name="Commun. Biol.">
        <title>Comparative genomic analysis of thermophilic fungi reveals convergent evolutionary adaptations and gene losses.</title>
        <authorList>
            <person name="Steindorff A.S."/>
            <person name="Aguilar-Pontes M.V."/>
            <person name="Robinson A.J."/>
            <person name="Andreopoulos B."/>
            <person name="LaButti K."/>
            <person name="Kuo A."/>
            <person name="Mondo S."/>
            <person name="Riley R."/>
            <person name="Otillar R."/>
            <person name="Haridas S."/>
            <person name="Lipzen A."/>
            <person name="Grimwood J."/>
            <person name="Schmutz J."/>
            <person name="Clum A."/>
            <person name="Reid I.D."/>
            <person name="Moisan M.C."/>
            <person name="Butler G."/>
            <person name="Nguyen T.T.M."/>
            <person name="Dewar K."/>
            <person name="Conant G."/>
            <person name="Drula E."/>
            <person name="Henrissat B."/>
            <person name="Hansel C."/>
            <person name="Singer S."/>
            <person name="Hutchinson M.I."/>
            <person name="de Vries R.P."/>
            <person name="Natvig D.O."/>
            <person name="Powell A.J."/>
            <person name="Tsang A."/>
            <person name="Grigoriev I.V."/>
        </authorList>
    </citation>
    <scope>NUCLEOTIDE SEQUENCE [LARGE SCALE GENOMIC DNA]</scope>
    <source>
        <strain evidence="3 4">ATCC 24622</strain>
    </source>
</reference>
<protein>
    <recommendedName>
        <fullName evidence="5">Myocyte-specific enhancer factor 2d</fullName>
    </recommendedName>
</protein>
<dbReference type="EMBL" id="JAZHXJ010000042">
    <property type="protein sequence ID" value="KAL1879385.1"/>
    <property type="molecule type" value="Genomic_DNA"/>
</dbReference>
<dbReference type="Gene3D" id="2.130.10.10">
    <property type="entry name" value="YVTN repeat-like/Quinoprotein amine dehydrogenase"/>
    <property type="match status" value="1"/>
</dbReference>
<evidence type="ECO:0000256" key="1">
    <source>
        <dbReference type="ARBA" id="ARBA00022574"/>
    </source>
</evidence>
<keyword evidence="2" id="KW-0677">Repeat</keyword>
<dbReference type="PANTHER" id="PTHR44472">
    <property type="entry name" value="DDB1- AND CUL4-ASSOCIATED FACTOR 4-RELATED"/>
    <property type="match status" value="1"/>
</dbReference>
<evidence type="ECO:0000313" key="3">
    <source>
        <dbReference type="EMBL" id="KAL1879385.1"/>
    </source>
</evidence>
<dbReference type="Proteomes" id="UP001586593">
    <property type="component" value="Unassembled WGS sequence"/>
</dbReference>
<name>A0ABR3XTR4_9PEZI</name>
<organism evidence="3 4">
    <name type="scientific">Phialemonium thermophilum</name>
    <dbReference type="NCBI Taxonomy" id="223376"/>
    <lineage>
        <taxon>Eukaryota</taxon>
        <taxon>Fungi</taxon>
        <taxon>Dikarya</taxon>
        <taxon>Ascomycota</taxon>
        <taxon>Pezizomycotina</taxon>
        <taxon>Sordariomycetes</taxon>
        <taxon>Sordariomycetidae</taxon>
        <taxon>Cephalothecales</taxon>
        <taxon>Cephalothecaceae</taxon>
        <taxon>Phialemonium</taxon>
    </lineage>
</organism>